<dbReference type="PANTHER" id="PTHR11552">
    <property type="entry name" value="GLUCOSE-METHANOL-CHOLINE GMC OXIDOREDUCTASE"/>
    <property type="match status" value="1"/>
</dbReference>
<name>A0AAE1HCT7_9NEOP</name>
<dbReference type="InterPro" id="IPR012132">
    <property type="entry name" value="GMC_OxRdtase"/>
</dbReference>
<evidence type="ECO:0000256" key="1">
    <source>
        <dbReference type="ARBA" id="ARBA00010790"/>
    </source>
</evidence>
<evidence type="ECO:0000313" key="4">
    <source>
        <dbReference type="Proteomes" id="UP001219518"/>
    </source>
</evidence>
<dbReference type="Gene3D" id="3.30.560.10">
    <property type="entry name" value="Glucose Oxidase, domain 3"/>
    <property type="match status" value="1"/>
</dbReference>
<evidence type="ECO:0000313" key="3">
    <source>
        <dbReference type="EMBL" id="KAK3918834.1"/>
    </source>
</evidence>
<protein>
    <submittedName>
        <fullName evidence="3">Glucose dehydrogenase [FAD, quinone]</fullName>
    </submittedName>
</protein>
<organism evidence="3 4">
    <name type="scientific">Frankliniella fusca</name>
    <dbReference type="NCBI Taxonomy" id="407009"/>
    <lineage>
        <taxon>Eukaryota</taxon>
        <taxon>Metazoa</taxon>
        <taxon>Ecdysozoa</taxon>
        <taxon>Arthropoda</taxon>
        <taxon>Hexapoda</taxon>
        <taxon>Insecta</taxon>
        <taxon>Pterygota</taxon>
        <taxon>Neoptera</taxon>
        <taxon>Paraneoptera</taxon>
        <taxon>Thysanoptera</taxon>
        <taxon>Terebrantia</taxon>
        <taxon>Thripoidea</taxon>
        <taxon>Thripidae</taxon>
        <taxon>Frankliniella</taxon>
    </lineage>
</organism>
<dbReference type="PANTHER" id="PTHR11552:SF227">
    <property type="entry name" value="GLUCOSE DEHYDROGENASE [FAD, QUINONE]-LIKE PROTEIN"/>
    <property type="match status" value="1"/>
</dbReference>
<comment type="similarity">
    <text evidence="1">Belongs to the GMC oxidoreductase family.</text>
</comment>
<dbReference type="GO" id="GO:0050660">
    <property type="term" value="F:flavin adenine dinucleotide binding"/>
    <property type="evidence" value="ECO:0007669"/>
    <property type="project" value="InterPro"/>
</dbReference>
<reference evidence="3" key="1">
    <citation type="submission" date="2021-07" db="EMBL/GenBank/DDBJ databases">
        <authorList>
            <person name="Catto M.A."/>
            <person name="Jacobson A."/>
            <person name="Kennedy G."/>
            <person name="Labadie P."/>
            <person name="Hunt B.G."/>
            <person name="Srinivasan R."/>
        </authorList>
    </citation>
    <scope>NUCLEOTIDE SEQUENCE</scope>
    <source>
        <strain evidence="3">PL_HMW_Pooled</strain>
        <tissue evidence="3">Head</tissue>
    </source>
</reference>
<reference evidence="3" key="2">
    <citation type="journal article" date="2023" name="BMC Genomics">
        <title>Pest status, molecular evolution, and epigenetic factors derived from the genome assembly of Frankliniella fusca, a thysanopteran phytovirus vector.</title>
        <authorList>
            <person name="Catto M.A."/>
            <person name="Labadie P.E."/>
            <person name="Jacobson A.L."/>
            <person name="Kennedy G.G."/>
            <person name="Srinivasan R."/>
            <person name="Hunt B.G."/>
        </authorList>
    </citation>
    <scope>NUCLEOTIDE SEQUENCE</scope>
    <source>
        <strain evidence="3">PL_HMW_Pooled</strain>
    </source>
</reference>
<accession>A0AAE1HCT7</accession>
<dbReference type="SUPFAM" id="SSF54373">
    <property type="entry name" value="FAD-linked reductases, C-terminal domain"/>
    <property type="match status" value="1"/>
</dbReference>
<dbReference type="AlphaFoldDB" id="A0AAE1HCT7"/>
<dbReference type="Proteomes" id="UP001219518">
    <property type="component" value="Unassembled WGS sequence"/>
</dbReference>
<dbReference type="InterPro" id="IPR036188">
    <property type="entry name" value="FAD/NAD-bd_sf"/>
</dbReference>
<dbReference type="EMBL" id="JAHWGI010000960">
    <property type="protein sequence ID" value="KAK3918834.1"/>
    <property type="molecule type" value="Genomic_DNA"/>
</dbReference>
<sequence length="299" mass="31617">MPDSSNFHDAVRGCVPVHVDQNGASQTGLTRLRDGLRCSIAKAFLRPAADRPNLHISLLSTALKGRRGARGAGGPRRDPGGRRGAVAGLGPSAALRRAGVPPVLDLPGVGANLQDHVGLAGLVWLVDGAENKTTVATRSASLQSILNFIRGHGGPMYGLSMGKVLGFMSTRYANASDDYPDVQLFVVSISNAGDCGQVKRGQPGLGEECVRGGVWPRAAELRDAVTYLPLVLRPKARGSITITAPTVEHAAHHRPHVEGAKICKKLMETKTMKALNARPNPNKFPACDHLELLSDESAM</sequence>
<comment type="caution">
    <text evidence="3">The sequence shown here is derived from an EMBL/GenBank/DDBJ whole genome shotgun (WGS) entry which is preliminary data.</text>
</comment>
<proteinExistence type="inferred from homology"/>
<dbReference type="GO" id="GO:0016491">
    <property type="term" value="F:oxidoreductase activity"/>
    <property type="evidence" value="ECO:0007669"/>
    <property type="project" value="TreeGrafter"/>
</dbReference>
<evidence type="ECO:0000256" key="2">
    <source>
        <dbReference type="SAM" id="MobiDB-lite"/>
    </source>
</evidence>
<feature type="region of interest" description="Disordered" evidence="2">
    <location>
        <begin position="66"/>
        <end position="88"/>
    </location>
</feature>
<gene>
    <name evidence="3" type="ORF">KUF71_008082</name>
</gene>
<keyword evidence="4" id="KW-1185">Reference proteome</keyword>
<dbReference type="SUPFAM" id="SSF51905">
    <property type="entry name" value="FAD/NAD(P)-binding domain"/>
    <property type="match status" value="1"/>
</dbReference>
<dbReference type="Gene3D" id="3.50.50.60">
    <property type="entry name" value="FAD/NAD(P)-binding domain"/>
    <property type="match status" value="1"/>
</dbReference>